<feature type="transmembrane region" description="Helical" evidence="2">
    <location>
        <begin position="38"/>
        <end position="58"/>
    </location>
</feature>
<dbReference type="KEGG" id="sgu:SGLAU_17350"/>
<dbReference type="HOGENOM" id="CLU_005679_2_5_11"/>
<feature type="region of interest" description="Disordered" evidence="1">
    <location>
        <begin position="1"/>
        <end position="25"/>
    </location>
</feature>
<evidence type="ECO:0000313" key="5">
    <source>
        <dbReference type="Proteomes" id="UP000029482"/>
    </source>
</evidence>
<dbReference type="eggNOG" id="COG1835">
    <property type="taxonomic scope" value="Bacteria"/>
</dbReference>
<feature type="transmembrane region" description="Helical" evidence="2">
    <location>
        <begin position="225"/>
        <end position="246"/>
    </location>
</feature>
<sequence>MSPDPIALADPPGAPARSGTGSAGGRTRLARLDSLTGLRFPAALLVFAYHASFMGLFADAGLNGDFYQAVAQAGGLGVSFFFVLSGFVLTWSARPGDTARAFWRRRFVKIYPNYAIAWALALIVFASATTTAPQAVANLFMLQVWVPDFWINFGVNPPSWSLAAEAVFYLSFPLLYAGVRKIPADRLKYWTTAVLIAVIATPVLADRLLAETPLIPGEDTSELQYWAGYILPPVRLLDFALGILVARLVLAGRWRGPGMTVSAVLLAGGYALSFWLPYLYGQRATCVIPVILLIAATAGRDVEGSFSPFRNRAMTWLGEISFAFYLLHFIVLKQGREWLGDRTYSVPAGIGLILAGAAVTVLLSWALYALVERPVTRRFSRPRGARSTADTARRPS</sequence>
<dbReference type="Pfam" id="PF01757">
    <property type="entry name" value="Acyl_transf_3"/>
    <property type="match status" value="1"/>
</dbReference>
<feature type="transmembrane region" description="Helical" evidence="2">
    <location>
        <begin position="160"/>
        <end position="177"/>
    </location>
</feature>
<evidence type="ECO:0000259" key="3">
    <source>
        <dbReference type="Pfam" id="PF01757"/>
    </source>
</evidence>
<feature type="transmembrane region" description="Helical" evidence="2">
    <location>
        <begin position="344"/>
        <end position="371"/>
    </location>
</feature>
<feature type="transmembrane region" description="Helical" evidence="2">
    <location>
        <begin position="70"/>
        <end position="93"/>
    </location>
</feature>
<keyword evidence="4" id="KW-0012">Acyltransferase</keyword>
<dbReference type="Proteomes" id="UP000029482">
    <property type="component" value="Chromosome"/>
</dbReference>
<keyword evidence="5" id="KW-1185">Reference proteome</keyword>
<evidence type="ECO:0000256" key="1">
    <source>
        <dbReference type="SAM" id="MobiDB-lite"/>
    </source>
</evidence>
<accession>A0A089X8C9</accession>
<organism evidence="4 5">
    <name type="scientific">Streptomyces glaucescens</name>
    <dbReference type="NCBI Taxonomy" id="1907"/>
    <lineage>
        <taxon>Bacteria</taxon>
        <taxon>Bacillati</taxon>
        <taxon>Actinomycetota</taxon>
        <taxon>Actinomycetes</taxon>
        <taxon>Kitasatosporales</taxon>
        <taxon>Streptomycetaceae</taxon>
        <taxon>Streptomyces</taxon>
    </lineage>
</organism>
<keyword evidence="2" id="KW-1133">Transmembrane helix</keyword>
<dbReference type="STRING" id="1907.SGLAU_17350"/>
<feature type="domain" description="Acyltransferase 3" evidence="3">
    <location>
        <begin position="34"/>
        <end position="368"/>
    </location>
</feature>
<dbReference type="InterPro" id="IPR050879">
    <property type="entry name" value="Acyltransferase_3"/>
</dbReference>
<dbReference type="AlphaFoldDB" id="A0A089X8C9"/>
<keyword evidence="2" id="KW-0812">Transmembrane</keyword>
<dbReference type="GO" id="GO:0016747">
    <property type="term" value="F:acyltransferase activity, transferring groups other than amino-acyl groups"/>
    <property type="evidence" value="ECO:0007669"/>
    <property type="project" value="InterPro"/>
</dbReference>
<dbReference type="InterPro" id="IPR002656">
    <property type="entry name" value="Acyl_transf_3_dom"/>
</dbReference>
<keyword evidence="2" id="KW-0472">Membrane</keyword>
<evidence type="ECO:0000256" key="2">
    <source>
        <dbReference type="SAM" id="Phobius"/>
    </source>
</evidence>
<name>A0A089X8C9_STRGA</name>
<dbReference type="RefSeq" id="WP_043502484.1">
    <property type="nucleotide sequence ID" value="NZ_CP009438.1"/>
</dbReference>
<gene>
    <name evidence="4" type="ORF">SGLAU_17350</name>
</gene>
<feature type="transmembrane region" description="Helical" evidence="2">
    <location>
        <begin position="314"/>
        <end position="332"/>
    </location>
</feature>
<dbReference type="EMBL" id="CP009438">
    <property type="protein sequence ID" value="AIR99433.1"/>
    <property type="molecule type" value="Genomic_DNA"/>
</dbReference>
<feature type="transmembrane region" description="Helical" evidence="2">
    <location>
        <begin position="114"/>
        <end position="140"/>
    </location>
</feature>
<reference evidence="5" key="1">
    <citation type="journal article" date="2015" name="J. Biotechnol.">
        <title>Complete genome sequence of the actinobacterium Streptomyces glaucescens GLA.O (DSM 40922) consisting of a linear chromosome and one linear plasmid.</title>
        <authorList>
            <person name="Ortseifen V."/>
            <person name="Winkler A."/>
            <person name="Albersmeier A."/>
            <person name="Wendler S."/>
            <person name="Puhler A."/>
            <person name="Kalinowski J."/>
            <person name="Ruckert C."/>
        </authorList>
    </citation>
    <scope>NUCLEOTIDE SEQUENCE [LARGE SCALE GENOMIC DNA]</scope>
    <source>
        <strain evidence="5">DSM 40922 / GLA O</strain>
    </source>
</reference>
<feature type="transmembrane region" description="Helical" evidence="2">
    <location>
        <begin position="258"/>
        <end position="276"/>
    </location>
</feature>
<protein>
    <submittedName>
        <fullName evidence="4">Acyltransferase 3</fullName>
    </submittedName>
</protein>
<proteinExistence type="predicted"/>
<dbReference type="PANTHER" id="PTHR23028">
    <property type="entry name" value="ACETYLTRANSFERASE"/>
    <property type="match status" value="1"/>
</dbReference>
<keyword evidence="4" id="KW-0808">Transferase</keyword>
<evidence type="ECO:0000313" key="4">
    <source>
        <dbReference type="EMBL" id="AIR99433.1"/>
    </source>
</evidence>
<feature type="transmembrane region" description="Helical" evidence="2">
    <location>
        <begin position="189"/>
        <end position="205"/>
    </location>
</feature>